<evidence type="ECO:0000256" key="1">
    <source>
        <dbReference type="SAM" id="SignalP"/>
    </source>
</evidence>
<evidence type="ECO:0000313" key="2">
    <source>
        <dbReference type="EMBL" id="SMP11438.1"/>
    </source>
</evidence>
<comment type="caution">
    <text evidence="2">The sequence shown here is derived from an EMBL/GenBank/DDBJ whole genome shotgun (WGS) entry which is preliminary data.</text>
</comment>
<dbReference type="RefSeq" id="WP_283425026.1">
    <property type="nucleotide sequence ID" value="NZ_FXTY01000002.1"/>
</dbReference>
<evidence type="ECO:0000313" key="3">
    <source>
        <dbReference type="Proteomes" id="UP001157961"/>
    </source>
</evidence>
<name>A0ABY1NKR6_9RHOB</name>
<protein>
    <submittedName>
        <fullName evidence="2">Uncharacterized protein</fullName>
    </submittedName>
</protein>
<keyword evidence="3" id="KW-1185">Reference proteome</keyword>
<keyword evidence="1" id="KW-0732">Signal</keyword>
<dbReference type="EMBL" id="FXTY01000002">
    <property type="protein sequence ID" value="SMP11438.1"/>
    <property type="molecule type" value="Genomic_DNA"/>
</dbReference>
<proteinExistence type="predicted"/>
<feature type="chain" id="PRO_5047192865" evidence="1">
    <location>
        <begin position="30"/>
        <end position="53"/>
    </location>
</feature>
<dbReference type="Proteomes" id="UP001157961">
    <property type="component" value="Unassembled WGS sequence"/>
</dbReference>
<accession>A0ABY1NKR6</accession>
<gene>
    <name evidence="2" type="ORF">SAMN06265373_102271</name>
</gene>
<reference evidence="2 3" key="1">
    <citation type="submission" date="2017-05" db="EMBL/GenBank/DDBJ databases">
        <authorList>
            <person name="Varghese N."/>
            <person name="Submissions S."/>
        </authorList>
    </citation>
    <scope>NUCLEOTIDE SEQUENCE [LARGE SCALE GENOMIC DNA]</scope>
    <source>
        <strain evidence="2 3">DSM 29734</strain>
    </source>
</reference>
<sequence>MMRIAANTTPSWLIRVSLAVACFFGTVQAGPASDSVSSTFQLPAKILVEVLPN</sequence>
<organism evidence="2 3">
    <name type="scientific">Shimia sagamensis</name>
    <dbReference type="NCBI Taxonomy" id="1566352"/>
    <lineage>
        <taxon>Bacteria</taxon>
        <taxon>Pseudomonadati</taxon>
        <taxon>Pseudomonadota</taxon>
        <taxon>Alphaproteobacteria</taxon>
        <taxon>Rhodobacterales</taxon>
        <taxon>Roseobacteraceae</taxon>
    </lineage>
</organism>
<feature type="signal peptide" evidence="1">
    <location>
        <begin position="1"/>
        <end position="29"/>
    </location>
</feature>